<proteinExistence type="predicted"/>
<dbReference type="SUPFAM" id="SSF54593">
    <property type="entry name" value="Glyoxalase/Bleomycin resistance protein/Dihydroxybiphenyl dioxygenase"/>
    <property type="match status" value="1"/>
</dbReference>
<organism evidence="2 3">
    <name type="scientific">Pseudocalidococcus azoricus BACA0444</name>
    <dbReference type="NCBI Taxonomy" id="2918990"/>
    <lineage>
        <taxon>Bacteria</taxon>
        <taxon>Bacillati</taxon>
        <taxon>Cyanobacteriota</taxon>
        <taxon>Cyanophyceae</taxon>
        <taxon>Acaryochloridales</taxon>
        <taxon>Thermosynechococcaceae</taxon>
        <taxon>Pseudocalidococcus</taxon>
        <taxon>Pseudocalidococcus azoricus</taxon>
    </lineage>
</organism>
<keyword evidence="3" id="KW-1185">Reference proteome</keyword>
<reference evidence="3" key="1">
    <citation type="submission" date="2023-07" db="EMBL/GenBank/DDBJ databases">
        <authorList>
            <person name="Luz R."/>
            <person name="Cordeiro R."/>
            <person name="Fonseca A."/>
            <person name="Goncalves V."/>
        </authorList>
    </citation>
    <scope>NUCLEOTIDE SEQUENCE [LARGE SCALE GENOMIC DNA]</scope>
    <source>
        <strain evidence="3">BACA0444</strain>
    </source>
</reference>
<dbReference type="Gene3D" id="3.10.180.10">
    <property type="entry name" value="2,3-Dihydroxybiphenyl 1,2-Dioxygenase, domain 1"/>
    <property type="match status" value="1"/>
</dbReference>
<accession>A0AAE4FW49</accession>
<evidence type="ECO:0000313" key="2">
    <source>
        <dbReference type="EMBL" id="MDS3862030.1"/>
    </source>
</evidence>
<dbReference type="InterPro" id="IPR029068">
    <property type="entry name" value="Glyas_Bleomycin-R_OHBP_Dase"/>
</dbReference>
<evidence type="ECO:0000313" key="3">
    <source>
        <dbReference type="Proteomes" id="UP001268256"/>
    </source>
</evidence>
<feature type="domain" description="Glyoxalase/fosfomycin resistance/dioxygenase" evidence="1">
    <location>
        <begin position="2"/>
        <end position="67"/>
    </location>
</feature>
<name>A0AAE4FW49_9CYAN</name>
<dbReference type="InterPro" id="IPR004360">
    <property type="entry name" value="Glyas_Fos-R_dOase_dom"/>
</dbReference>
<comment type="caution">
    <text evidence="2">The sequence shown here is derived from an EMBL/GenBank/DDBJ whole genome shotgun (WGS) entry which is preliminary data.</text>
</comment>
<dbReference type="Pfam" id="PF00903">
    <property type="entry name" value="Glyoxalase"/>
    <property type="match status" value="1"/>
</dbReference>
<dbReference type="EMBL" id="JAVMIP010000020">
    <property type="protein sequence ID" value="MDS3862030.1"/>
    <property type="molecule type" value="Genomic_DNA"/>
</dbReference>
<dbReference type="RefSeq" id="WP_407682441.1">
    <property type="nucleotide sequence ID" value="NZ_JAVMIP010000020.1"/>
</dbReference>
<sequence length="143" mass="16219">MHHVSIRTAQIHQALAFYELLGFTVEVRFTTGETLACWMTGLGTRIELIQIPRPAPPPDAFGDPHYVGYYHLSFDLTDHLEPGQTLADWLASLELRVKEQGLAWKMLLPVTEQMIGDQVYDVAFIQDRDGLPLEFLEQKSPPV</sequence>
<dbReference type="Proteomes" id="UP001268256">
    <property type="component" value="Unassembled WGS sequence"/>
</dbReference>
<evidence type="ECO:0000259" key="1">
    <source>
        <dbReference type="Pfam" id="PF00903"/>
    </source>
</evidence>
<dbReference type="AlphaFoldDB" id="A0AAE4FW49"/>
<gene>
    <name evidence="2" type="ORF">RIF25_14605</name>
</gene>
<protein>
    <submittedName>
        <fullName evidence="2">VOC family protein</fullName>
    </submittedName>
</protein>